<feature type="transmembrane region" description="Helical" evidence="2">
    <location>
        <begin position="530"/>
        <end position="552"/>
    </location>
</feature>
<feature type="transmembrane region" description="Helical" evidence="2">
    <location>
        <begin position="166"/>
        <end position="185"/>
    </location>
</feature>
<evidence type="ECO:0000313" key="4">
    <source>
        <dbReference type="EMBL" id="RDW91005.1"/>
    </source>
</evidence>
<dbReference type="AlphaFoldDB" id="A0A3D8SXG6"/>
<protein>
    <recommendedName>
        <fullName evidence="3">Acyltransferase 3 domain-containing protein</fullName>
    </recommendedName>
</protein>
<dbReference type="PANTHER" id="PTHR23028:SF134">
    <property type="entry name" value="PUTATIVE (AFU_ORTHOLOGUE AFUA_4G08520)-RELATED"/>
    <property type="match status" value="1"/>
</dbReference>
<name>A0A3D8SXG6_9HELO</name>
<keyword evidence="5" id="KW-1185">Reference proteome</keyword>
<proteinExistence type="predicted"/>
<keyword evidence="2" id="KW-0812">Transmembrane</keyword>
<feature type="transmembrane region" description="Helical" evidence="2">
    <location>
        <begin position="214"/>
        <end position="231"/>
    </location>
</feature>
<evidence type="ECO:0000259" key="3">
    <source>
        <dbReference type="Pfam" id="PF01757"/>
    </source>
</evidence>
<feature type="domain" description="Acyltransferase 3" evidence="3">
    <location>
        <begin position="119"/>
        <end position="545"/>
    </location>
</feature>
<sequence length="575" mass="65862">MPSSEKEQSLNLLQGHKRFTSVSSSTSSSSSSSTISSNVVPASPSRMLFDEKDYGYSQHEEFDELDEVSLTGRFAWLRCYSWDEAFRLSRVGIDIFVAAILPSFFFKNRAPKAKLHPTAYLDGLRGVAAFFVFIHHFILDWFPSLSSGYSSSPTDVWFLQWRFVRIVYSGRGMVALFFVISGYVLSYKCLRQIRRHELPGVLETLTSSVFRRGIRLFLPITVSTFISLLIIRKDWYIPDPQYANLLPERTETLREQFWDWSHHLYLTINPFQLIDGKDLYGNPYDGHLWTIPIEFRGSIVVFLTLLGLAKTKQVVRLSLMIVLTLYTLYITHWDLFLFLSGMLLCEVDFLRSAGIVEGHILPQTRLPPTTNRFHDLTARFKTPLTHLWTLPTFALGIHLLAYPDNQAALTPGYRSMTVYLTPSQYEPFTDPAMTQRFWLSIGAVLTCLALSFSAPLSLPSISCFRHHSSALTATSSTVPSLLQRPFTTPFAQYLGKISFAFYLVHGPVLYTLGMQILYKALQPGQEGRFTYWFLWAVLVNASICFWAADVFWRVVDARSVWFAGWVKRKCWVGEK</sequence>
<organism evidence="4 5">
    <name type="scientific">Coleophoma crateriformis</name>
    <dbReference type="NCBI Taxonomy" id="565419"/>
    <lineage>
        <taxon>Eukaryota</taxon>
        <taxon>Fungi</taxon>
        <taxon>Dikarya</taxon>
        <taxon>Ascomycota</taxon>
        <taxon>Pezizomycotina</taxon>
        <taxon>Leotiomycetes</taxon>
        <taxon>Helotiales</taxon>
        <taxon>Dermateaceae</taxon>
        <taxon>Coleophoma</taxon>
    </lineage>
</organism>
<gene>
    <name evidence="4" type="ORF">BP5796_02170</name>
</gene>
<evidence type="ECO:0000256" key="1">
    <source>
        <dbReference type="SAM" id="MobiDB-lite"/>
    </source>
</evidence>
<keyword evidence="2" id="KW-0472">Membrane</keyword>
<feature type="region of interest" description="Disordered" evidence="1">
    <location>
        <begin position="1"/>
        <end position="40"/>
    </location>
</feature>
<dbReference type="InterPro" id="IPR050879">
    <property type="entry name" value="Acyltransferase_3"/>
</dbReference>
<dbReference type="OrthoDB" id="5819582at2759"/>
<keyword evidence="2" id="KW-1133">Transmembrane helix</keyword>
<reference evidence="4 5" key="1">
    <citation type="journal article" date="2018" name="IMA Fungus">
        <title>IMA Genome-F 9: Draft genome sequence of Annulohypoxylon stygium, Aspergillus mulundensis, Berkeleyomyces basicola (syn. Thielaviopsis basicola), Ceratocystis smalleyi, two Cercospora beticola strains, Coleophoma cylindrospora, Fusarium fracticaudum, Phialophora cf. hyalina, and Morchella septimelata.</title>
        <authorList>
            <person name="Wingfield B.D."/>
            <person name="Bills G.F."/>
            <person name="Dong Y."/>
            <person name="Huang W."/>
            <person name="Nel W.J."/>
            <person name="Swalarsk-Parry B.S."/>
            <person name="Vaghefi N."/>
            <person name="Wilken P.M."/>
            <person name="An Z."/>
            <person name="de Beer Z.W."/>
            <person name="De Vos L."/>
            <person name="Chen L."/>
            <person name="Duong T.A."/>
            <person name="Gao Y."/>
            <person name="Hammerbacher A."/>
            <person name="Kikkert J.R."/>
            <person name="Li Y."/>
            <person name="Li H."/>
            <person name="Li K."/>
            <person name="Li Q."/>
            <person name="Liu X."/>
            <person name="Ma X."/>
            <person name="Naidoo K."/>
            <person name="Pethybridge S.J."/>
            <person name="Sun J."/>
            <person name="Steenkamp E.T."/>
            <person name="van der Nest M.A."/>
            <person name="van Wyk S."/>
            <person name="Wingfield M.J."/>
            <person name="Xiong C."/>
            <person name="Yue Q."/>
            <person name="Zhang X."/>
        </authorList>
    </citation>
    <scope>NUCLEOTIDE SEQUENCE [LARGE SCALE GENOMIC DNA]</scope>
    <source>
        <strain evidence="4 5">BP5796</strain>
    </source>
</reference>
<dbReference type="InterPro" id="IPR002656">
    <property type="entry name" value="Acyl_transf_3_dom"/>
</dbReference>
<evidence type="ECO:0000313" key="5">
    <source>
        <dbReference type="Proteomes" id="UP000256328"/>
    </source>
</evidence>
<dbReference type="GO" id="GO:0016747">
    <property type="term" value="F:acyltransferase activity, transferring groups other than amino-acyl groups"/>
    <property type="evidence" value="ECO:0007669"/>
    <property type="project" value="InterPro"/>
</dbReference>
<feature type="transmembrane region" description="Helical" evidence="2">
    <location>
        <begin position="127"/>
        <end position="146"/>
    </location>
</feature>
<evidence type="ECO:0000256" key="2">
    <source>
        <dbReference type="SAM" id="Phobius"/>
    </source>
</evidence>
<dbReference type="Proteomes" id="UP000256328">
    <property type="component" value="Unassembled WGS sequence"/>
</dbReference>
<dbReference type="EMBL" id="PDLN01000003">
    <property type="protein sequence ID" value="RDW91005.1"/>
    <property type="molecule type" value="Genomic_DNA"/>
</dbReference>
<comment type="caution">
    <text evidence="4">The sequence shown here is derived from an EMBL/GenBank/DDBJ whole genome shotgun (WGS) entry which is preliminary data.</text>
</comment>
<feature type="transmembrane region" description="Helical" evidence="2">
    <location>
        <begin position="321"/>
        <end position="344"/>
    </location>
</feature>
<feature type="transmembrane region" description="Helical" evidence="2">
    <location>
        <begin position="437"/>
        <end position="458"/>
    </location>
</feature>
<feature type="transmembrane region" description="Helical" evidence="2">
    <location>
        <begin position="499"/>
        <end position="518"/>
    </location>
</feature>
<accession>A0A3D8SXG6</accession>
<dbReference type="Pfam" id="PF01757">
    <property type="entry name" value="Acyl_transf_3"/>
    <property type="match status" value="1"/>
</dbReference>
<feature type="compositionally biased region" description="Low complexity" evidence="1">
    <location>
        <begin position="20"/>
        <end position="37"/>
    </location>
</feature>
<dbReference type="PANTHER" id="PTHR23028">
    <property type="entry name" value="ACETYLTRANSFERASE"/>
    <property type="match status" value="1"/>
</dbReference>
<feature type="transmembrane region" description="Helical" evidence="2">
    <location>
        <begin position="288"/>
        <end position="309"/>
    </location>
</feature>